<evidence type="ECO:0000313" key="3">
    <source>
        <dbReference type="EMBL" id="SHH94335.1"/>
    </source>
</evidence>
<dbReference type="InterPro" id="IPR020616">
    <property type="entry name" value="Thiolase_N"/>
</dbReference>
<dbReference type="InterPro" id="IPR016039">
    <property type="entry name" value="Thiolase-like"/>
</dbReference>
<gene>
    <name evidence="3" type="ORF">SAMN04488135_106123</name>
</gene>
<accession>A0A1M5X3B2</accession>
<dbReference type="RefSeq" id="WP_073103589.1">
    <property type="nucleotide sequence ID" value="NZ_FQXE01000006.1"/>
</dbReference>
<dbReference type="OrthoDB" id="9785768at2"/>
<dbReference type="SUPFAM" id="SSF53901">
    <property type="entry name" value="Thiolase-like"/>
    <property type="match status" value="1"/>
</dbReference>
<dbReference type="Pfam" id="PF22691">
    <property type="entry name" value="Thiolase_C_1"/>
    <property type="match status" value="1"/>
</dbReference>
<keyword evidence="4" id="KW-1185">Reference proteome</keyword>
<keyword evidence="3" id="KW-0808">Transferase</keyword>
<feature type="domain" description="Thiolase C-terminal" evidence="2">
    <location>
        <begin position="254"/>
        <end position="387"/>
    </location>
</feature>
<dbReference type="PANTHER" id="PTHR42870">
    <property type="entry name" value="ACETYL-COA C-ACETYLTRANSFERASE"/>
    <property type="match status" value="1"/>
</dbReference>
<dbReference type="Proteomes" id="UP000184226">
    <property type="component" value="Unassembled WGS sequence"/>
</dbReference>
<dbReference type="Gene3D" id="3.40.47.10">
    <property type="match status" value="1"/>
</dbReference>
<dbReference type="GO" id="GO:0003988">
    <property type="term" value="F:acetyl-CoA C-acyltransferase activity"/>
    <property type="evidence" value="ECO:0007669"/>
    <property type="project" value="UniProtKB-ARBA"/>
</dbReference>
<dbReference type="AlphaFoldDB" id="A0A1M5X3B2"/>
<dbReference type="InterPro" id="IPR055140">
    <property type="entry name" value="Thiolase_C_2"/>
</dbReference>
<organism evidence="3 4">
    <name type="scientific">Pollutimonas bauzanensis</name>
    <dbReference type="NCBI Taxonomy" id="658167"/>
    <lineage>
        <taxon>Bacteria</taxon>
        <taxon>Pseudomonadati</taxon>
        <taxon>Pseudomonadota</taxon>
        <taxon>Betaproteobacteria</taxon>
        <taxon>Burkholderiales</taxon>
        <taxon>Alcaligenaceae</taxon>
        <taxon>Pollutimonas</taxon>
    </lineage>
</organism>
<name>A0A1M5X3B2_9BURK</name>
<evidence type="ECO:0000259" key="1">
    <source>
        <dbReference type="Pfam" id="PF00108"/>
    </source>
</evidence>
<feature type="domain" description="Thiolase N-terminal" evidence="1">
    <location>
        <begin position="12"/>
        <end position="184"/>
    </location>
</feature>
<dbReference type="NCBIfam" id="NF005704">
    <property type="entry name" value="PRK07516.1"/>
    <property type="match status" value="1"/>
</dbReference>
<proteinExistence type="predicted"/>
<dbReference type="EMBL" id="FQXE01000006">
    <property type="protein sequence ID" value="SHH94335.1"/>
    <property type="molecule type" value="Genomic_DNA"/>
</dbReference>
<dbReference type="InterPro" id="IPR002155">
    <property type="entry name" value="Thiolase"/>
</dbReference>
<dbReference type="PANTHER" id="PTHR42870:SF1">
    <property type="entry name" value="NON-SPECIFIC LIPID-TRANSFER PROTEIN-LIKE 2"/>
    <property type="match status" value="1"/>
</dbReference>
<dbReference type="STRING" id="658167.SAMN04488135_106123"/>
<dbReference type="CDD" id="cd00829">
    <property type="entry name" value="SCP-x_thiolase"/>
    <property type="match status" value="1"/>
</dbReference>
<dbReference type="Pfam" id="PF00108">
    <property type="entry name" value="Thiolase_N"/>
    <property type="match status" value="1"/>
</dbReference>
<evidence type="ECO:0000259" key="2">
    <source>
        <dbReference type="Pfam" id="PF22691"/>
    </source>
</evidence>
<reference evidence="3 4" key="1">
    <citation type="submission" date="2016-11" db="EMBL/GenBank/DDBJ databases">
        <authorList>
            <person name="Jaros S."/>
            <person name="Januszkiewicz K."/>
            <person name="Wedrychowicz H."/>
        </authorList>
    </citation>
    <scope>NUCLEOTIDE SEQUENCE [LARGE SCALE GENOMIC DNA]</scope>
    <source>
        <strain evidence="3 4">CGMCC 1.10190</strain>
    </source>
</reference>
<sequence length="390" mass="41408">MALAAITGWAHSKFGKLDGVDPEEMISQVAMDAIMHAGLSFDEIDSIHLGTFNGGFLYQDFPSSLLLNKIPELRFRPSTRVENACATGSAAFHSGLNSVRAGDSRHALVIGFEKMTERSNAEVGEILLKCSYAKEEAGVAGGFAGVFGNIIARAYFERYGDQSDAIAAIAAKNHRNGAANPYAHMRRDLGYEFCRHVSDKNPFVAGPLKRTDCSMVSDGAAALIISAPPQALARPQRVSIKAVAHVNDFLPLSRRDPTAFEGGRLAWGKALSRAGIALEDLSFVETHDCFTIAELIEYEAMGLAKPGQGAQIILDGVTRKDGRFPVNPSGGLKAKGHPVGATGVSMHVMAAMQLAGQAGDMQLARADRAGIFNMGGAAVANYVSILESAK</sequence>
<evidence type="ECO:0000313" key="4">
    <source>
        <dbReference type="Proteomes" id="UP000184226"/>
    </source>
</evidence>
<protein>
    <submittedName>
        <fullName evidence="3">Acetyl-CoA C-acetyltransferase</fullName>
    </submittedName>
</protein>
<dbReference type="PIRSF" id="PIRSF000429">
    <property type="entry name" value="Ac-CoA_Ac_transf"/>
    <property type="match status" value="1"/>
</dbReference>